<dbReference type="InterPro" id="IPR009091">
    <property type="entry name" value="RCC1/BLIP-II"/>
</dbReference>
<reference evidence="3 4" key="1">
    <citation type="submission" date="2024-08" db="EMBL/GenBank/DDBJ databases">
        <authorList>
            <person name="Cucini C."/>
            <person name="Frati F."/>
        </authorList>
    </citation>
    <scope>NUCLEOTIDE SEQUENCE [LARGE SCALE GENOMIC DNA]</scope>
</reference>
<dbReference type="PROSITE" id="PS00626">
    <property type="entry name" value="RCC1_2"/>
    <property type="match status" value="2"/>
</dbReference>
<dbReference type="Pfam" id="PF13540">
    <property type="entry name" value="RCC1_2"/>
    <property type="match status" value="3"/>
</dbReference>
<evidence type="ECO:0000256" key="1">
    <source>
        <dbReference type="PROSITE-ProRule" id="PRU00235"/>
    </source>
</evidence>
<dbReference type="PANTHER" id="PTHR45982">
    <property type="entry name" value="REGULATOR OF CHROMOSOME CONDENSATION"/>
    <property type="match status" value="1"/>
</dbReference>
<dbReference type="EMBL" id="CAXLJM020000030">
    <property type="protein sequence ID" value="CAL8098439.1"/>
    <property type="molecule type" value="Genomic_DNA"/>
</dbReference>
<proteinExistence type="predicted"/>
<sequence>MKKGPGQSVMISTAWIGATATSVRAESSGAVHSFGKYNSSVMGFRPDEIPKPFPCQVPSLSHLVVTAIACGEGHTIVLTDAGNVLSFGSNNKFLLGRASDQLEDSEARLVEIKEPVQQISAGLEHSVALTRSGKIFVWGNFQIGDWSYSLAPVMKTTMEKPLFPCERNRERSDDSDFEEEIESNEECSHKYLRVIKIQQRSLASGDVRIAKIASGSNHVLILTHSREVYSYGSNEYGQLGVTTRIKEIRKVADTSQEQNIFNDVPHRVSIKSAGSKKELKVRDMFCGENRSFFLPTYGTSVFVCGSNKYGELGIPDSEIIFNPTISPAFEPEEASTFQRDEEGGRRKGKEKGGRRKRKGWMEIVAGIKHVIALREDGFVFTLGNSELRLGGSVPKISLSPVHFPEKCIKVKAGVYTAYAITKSGNLFGWGRGEEYLLATGNEATFTVPTPCLAGENVEIGRFVIDVCSSTSHSVVLLGEKFKSEGVEVTDVGLTTGIDRKNYRPMNLVKEARECAVSLVFRDCNALQACIELVFEHVDHSNGRLTMTDDDIFSPSKSNLEQFFNKFLSFHYPNGQVFYGSRDSYLFFRYLHFVYKEVLWAVTNQLESVQFTNNSQTEVVDNFAEHIERLKENFTDKNNLIMNVKRMFNMNENACMRFNWLLKEASSRLKSLTQEEHKRIFKLYQDMSFDEKSESSDTKRDQYFEAAKQLLYKQEIYKIAMPHNSVINLEVIPGWATPPSTRNRRQRIQK</sequence>
<keyword evidence="4" id="KW-1185">Reference proteome</keyword>
<dbReference type="Pfam" id="PF00415">
    <property type="entry name" value="RCC1"/>
    <property type="match status" value="1"/>
</dbReference>
<name>A0ABP1QF10_9HEXA</name>
<evidence type="ECO:0000256" key="2">
    <source>
        <dbReference type="SAM" id="MobiDB-lite"/>
    </source>
</evidence>
<dbReference type="InterPro" id="IPR000408">
    <property type="entry name" value="Reg_chr_condens"/>
</dbReference>
<evidence type="ECO:0000313" key="3">
    <source>
        <dbReference type="EMBL" id="CAL8098439.1"/>
    </source>
</evidence>
<feature type="repeat" description="RCC1" evidence="1">
    <location>
        <begin position="424"/>
        <end position="479"/>
    </location>
</feature>
<gene>
    <name evidence="3" type="ORF">ODALV1_LOCUS9937</name>
</gene>
<protein>
    <submittedName>
        <fullName evidence="3">Uncharacterized protein</fullName>
    </submittedName>
</protein>
<dbReference type="Proteomes" id="UP001642540">
    <property type="component" value="Unassembled WGS sequence"/>
</dbReference>
<dbReference type="Gene3D" id="2.130.10.30">
    <property type="entry name" value="Regulator of chromosome condensation 1/beta-lactamase-inhibitor protein II"/>
    <property type="match status" value="1"/>
</dbReference>
<dbReference type="PRINTS" id="PR00633">
    <property type="entry name" value="RCCNDNSATION"/>
</dbReference>
<organism evidence="3 4">
    <name type="scientific">Orchesella dallaii</name>
    <dbReference type="NCBI Taxonomy" id="48710"/>
    <lineage>
        <taxon>Eukaryota</taxon>
        <taxon>Metazoa</taxon>
        <taxon>Ecdysozoa</taxon>
        <taxon>Arthropoda</taxon>
        <taxon>Hexapoda</taxon>
        <taxon>Collembola</taxon>
        <taxon>Entomobryomorpha</taxon>
        <taxon>Entomobryoidea</taxon>
        <taxon>Orchesellidae</taxon>
        <taxon>Orchesellinae</taxon>
        <taxon>Orchesella</taxon>
    </lineage>
</organism>
<dbReference type="InterPro" id="IPR051553">
    <property type="entry name" value="Ran_GTPase-activating"/>
</dbReference>
<dbReference type="PROSITE" id="PS50012">
    <property type="entry name" value="RCC1_3"/>
    <property type="match status" value="4"/>
</dbReference>
<dbReference type="PANTHER" id="PTHR45982:SF1">
    <property type="entry name" value="REGULATOR OF CHROMOSOME CONDENSATION"/>
    <property type="match status" value="1"/>
</dbReference>
<dbReference type="SUPFAM" id="SSF50985">
    <property type="entry name" value="RCC1/BLIP-II"/>
    <property type="match status" value="1"/>
</dbReference>
<evidence type="ECO:0000313" key="4">
    <source>
        <dbReference type="Proteomes" id="UP001642540"/>
    </source>
</evidence>
<accession>A0ABP1QF10</accession>
<feature type="repeat" description="RCC1" evidence="1">
    <location>
        <begin position="82"/>
        <end position="132"/>
    </location>
</feature>
<feature type="repeat" description="RCC1" evidence="1">
    <location>
        <begin position="226"/>
        <end position="297"/>
    </location>
</feature>
<comment type="caution">
    <text evidence="3">The sequence shown here is derived from an EMBL/GenBank/DDBJ whole genome shotgun (WGS) entry which is preliminary data.</text>
</comment>
<feature type="region of interest" description="Disordered" evidence="2">
    <location>
        <begin position="331"/>
        <end position="354"/>
    </location>
</feature>
<feature type="repeat" description="RCC1" evidence="1">
    <location>
        <begin position="29"/>
        <end position="81"/>
    </location>
</feature>